<dbReference type="EMBL" id="JABANE010000025">
    <property type="protein sequence ID" value="NME68523.1"/>
    <property type="molecule type" value="Genomic_DNA"/>
</dbReference>
<keyword evidence="3" id="KW-1185">Reference proteome</keyword>
<comment type="caution">
    <text evidence="2">The sequence shown here is derived from an EMBL/GenBank/DDBJ whole genome shotgun (WGS) entry which is preliminary data.</text>
</comment>
<evidence type="ECO:0000256" key="1">
    <source>
        <dbReference type="SAM" id="Phobius"/>
    </source>
</evidence>
<evidence type="ECO:0000313" key="2">
    <source>
        <dbReference type="EMBL" id="NME68523.1"/>
    </source>
</evidence>
<reference evidence="2 3" key="1">
    <citation type="submission" date="2020-04" db="EMBL/GenBank/DDBJ databases">
        <title>Flammeovirga sp. SR4, a novel species isolated from seawater.</title>
        <authorList>
            <person name="Wang X."/>
        </authorList>
    </citation>
    <scope>NUCLEOTIDE SEQUENCE [LARGE SCALE GENOMIC DNA]</scope>
    <source>
        <strain evidence="2 3">ATCC 23126</strain>
    </source>
</reference>
<keyword evidence="1" id="KW-1133">Transmembrane helix</keyword>
<dbReference type="Gene3D" id="3.30.530.20">
    <property type="match status" value="1"/>
</dbReference>
<gene>
    <name evidence="2" type="ORF">HHU12_11180</name>
</gene>
<dbReference type="AlphaFoldDB" id="A0A7X9RS36"/>
<feature type="transmembrane region" description="Helical" evidence="1">
    <location>
        <begin position="61"/>
        <end position="80"/>
    </location>
</feature>
<feature type="transmembrane region" description="Helical" evidence="1">
    <location>
        <begin position="7"/>
        <end position="25"/>
    </location>
</feature>
<keyword evidence="1" id="KW-0472">Membrane</keyword>
<dbReference type="Proteomes" id="UP000576082">
    <property type="component" value="Unassembled WGS sequence"/>
</dbReference>
<evidence type="ECO:0000313" key="3">
    <source>
        <dbReference type="Proteomes" id="UP000576082"/>
    </source>
</evidence>
<feature type="transmembrane region" description="Helical" evidence="1">
    <location>
        <begin position="31"/>
        <end position="49"/>
    </location>
</feature>
<feature type="transmembrane region" description="Helical" evidence="1">
    <location>
        <begin position="86"/>
        <end position="108"/>
    </location>
</feature>
<dbReference type="RefSeq" id="WP_169656826.1">
    <property type="nucleotide sequence ID" value="NZ_JABANE010000025.1"/>
</dbReference>
<keyword evidence="1" id="KW-0812">Transmembrane</keyword>
<protein>
    <recommendedName>
        <fullName evidence="4">SRPBCC family protein</fullName>
    </recommendedName>
</protein>
<sequence>MNKLKVIGITSINTIMLLVFGVYFIESYGIFIFIFLPFLMGFLPSFLILRLGEKIRKRSLFFLSLKVLGVIILGILIFKIEGLICILMTLPLILICQWIGVSVAIMVINKTTIKSINGILIILGFIFCGFDYANKNTNIKLTPVTTSVIVNAPIEDIWNEVIAFGTIPEPTELLFKTGISYPINANIEGNGVGAVRYCNFTTGSFIEPITVWEKPHKLAFSVTSQPTPMHEMNPFWEIQPPHLNGYFLSKKGEFNLEAIGKNKTKLSGTTWYTLNIKPVIYWEIWTNYILHRIHERVLNHIKQKTENSTTYSKK</sequence>
<feature type="transmembrane region" description="Helical" evidence="1">
    <location>
        <begin position="115"/>
        <end position="133"/>
    </location>
</feature>
<evidence type="ECO:0008006" key="4">
    <source>
        <dbReference type="Google" id="ProtNLM"/>
    </source>
</evidence>
<dbReference type="SUPFAM" id="SSF55961">
    <property type="entry name" value="Bet v1-like"/>
    <property type="match status" value="1"/>
</dbReference>
<accession>A0A7X9RS36</accession>
<proteinExistence type="predicted"/>
<name>A0A7X9RS36_9BACT</name>
<dbReference type="InterPro" id="IPR023393">
    <property type="entry name" value="START-like_dom_sf"/>
</dbReference>
<organism evidence="2 3">
    <name type="scientific">Flammeovirga aprica JL-4</name>
    <dbReference type="NCBI Taxonomy" id="694437"/>
    <lineage>
        <taxon>Bacteria</taxon>
        <taxon>Pseudomonadati</taxon>
        <taxon>Bacteroidota</taxon>
        <taxon>Cytophagia</taxon>
        <taxon>Cytophagales</taxon>
        <taxon>Flammeovirgaceae</taxon>
        <taxon>Flammeovirga</taxon>
    </lineage>
</organism>